<gene>
    <name evidence="1" type="ORF">BN2614_LOCUS4</name>
</gene>
<proteinExistence type="predicted"/>
<name>A0A9X9Q291_GULGU</name>
<dbReference type="EMBL" id="CYRY02021269">
    <property type="protein sequence ID" value="VCW97292.1"/>
    <property type="molecule type" value="Genomic_DNA"/>
</dbReference>
<reference evidence="1 2" key="1">
    <citation type="submission" date="2018-10" db="EMBL/GenBank/DDBJ databases">
        <authorList>
            <person name="Ekblom R."/>
            <person name="Jareborg N."/>
        </authorList>
    </citation>
    <scope>NUCLEOTIDE SEQUENCE [LARGE SCALE GENOMIC DNA]</scope>
    <source>
        <tissue evidence="1">Muscle</tissue>
    </source>
</reference>
<protein>
    <recommendedName>
        <fullName evidence="3">Lipoprotein</fullName>
    </recommendedName>
</protein>
<dbReference type="AlphaFoldDB" id="A0A9X9Q291"/>
<comment type="caution">
    <text evidence="1">The sequence shown here is derived from an EMBL/GenBank/DDBJ whole genome shotgun (WGS) entry which is preliminary data.</text>
</comment>
<dbReference type="PROSITE" id="PS51257">
    <property type="entry name" value="PROKAR_LIPOPROTEIN"/>
    <property type="match status" value="1"/>
</dbReference>
<evidence type="ECO:0000313" key="1">
    <source>
        <dbReference type="EMBL" id="VCW97292.1"/>
    </source>
</evidence>
<sequence length="55" mass="5633">MRNCSRKAVHSGFTLAAAAGGCEPAVTSASPLAAALTRYKLRRARSGAGEEGVRT</sequence>
<feature type="non-terminal residue" evidence="1">
    <location>
        <position position="55"/>
    </location>
</feature>
<evidence type="ECO:0000313" key="2">
    <source>
        <dbReference type="Proteomes" id="UP000269945"/>
    </source>
</evidence>
<keyword evidence="2" id="KW-1185">Reference proteome</keyword>
<accession>A0A9X9Q291</accession>
<organism evidence="1 2">
    <name type="scientific">Gulo gulo</name>
    <name type="common">Wolverine</name>
    <name type="synonym">Gluton</name>
    <dbReference type="NCBI Taxonomy" id="48420"/>
    <lineage>
        <taxon>Eukaryota</taxon>
        <taxon>Metazoa</taxon>
        <taxon>Chordata</taxon>
        <taxon>Craniata</taxon>
        <taxon>Vertebrata</taxon>
        <taxon>Euteleostomi</taxon>
        <taxon>Mammalia</taxon>
        <taxon>Eutheria</taxon>
        <taxon>Laurasiatheria</taxon>
        <taxon>Carnivora</taxon>
        <taxon>Caniformia</taxon>
        <taxon>Musteloidea</taxon>
        <taxon>Mustelidae</taxon>
        <taxon>Guloninae</taxon>
        <taxon>Gulo</taxon>
    </lineage>
</organism>
<dbReference type="Proteomes" id="UP000269945">
    <property type="component" value="Unassembled WGS sequence"/>
</dbReference>
<evidence type="ECO:0008006" key="3">
    <source>
        <dbReference type="Google" id="ProtNLM"/>
    </source>
</evidence>